<evidence type="ECO:0000313" key="2">
    <source>
        <dbReference type="EMBL" id="PKU62183.1"/>
    </source>
</evidence>
<name>A0A2I0VFN0_9ASPA</name>
<reference evidence="2 3" key="2">
    <citation type="journal article" date="2017" name="Nature">
        <title>The Apostasia genome and the evolution of orchids.</title>
        <authorList>
            <person name="Zhang G.Q."/>
            <person name="Liu K.W."/>
            <person name="Li Z."/>
            <person name="Lohaus R."/>
            <person name="Hsiao Y.Y."/>
            <person name="Niu S.C."/>
            <person name="Wang J.Y."/>
            <person name="Lin Y.C."/>
            <person name="Xu Q."/>
            <person name="Chen L.J."/>
            <person name="Yoshida K."/>
            <person name="Fujiwara S."/>
            <person name="Wang Z.W."/>
            <person name="Zhang Y.Q."/>
            <person name="Mitsuda N."/>
            <person name="Wang M."/>
            <person name="Liu G.H."/>
            <person name="Pecoraro L."/>
            <person name="Huang H.X."/>
            <person name="Xiao X.J."/>
            <person name="Lin M."/>
            <person name="Wu X.Y."/>
            <person name="Wu W.L."/>
            <person name="Chen Y.Y."/>
            <person name="Chang S.B."/>
            <person name="Sakamoto S."/>
            <person name="Ohme-Takagi M."/>
            <person name="Yagi M."/>
            <person name="Zeng S.J."/>
            <person name="Shen C.Y."/>
            <person name="Yeh C.M."/>
            <person name="Luo Y.B."/>
            <person name="Tsai W.C."/>
            <person name="Van de Peer Y."/>
            <person name="Liu Z.J."/>
        </authorList>
    </citation>
    <scope>NUCLEOTIDE SEQUENCE [LARGE SCALE GENOMIC DNA]</scope>
    <source>
        <tissue evidence="2">The whole plant</tissue>
    </source>
</reference>
<dbReference type="Proteomes" id="UP000233837">
    <property type="component" value="Unassembled WGS sequence"/>
</dbReference>
<protein>
    <submittedName>
        <fullName evidence="2">Uncharacterized protein</fullName>
    </submittedName>
</protein>
<reference evidence="2 3" key="1">
    <citation type="journal article" date="2016" name="Sci. Rep.">
        <title>The Dendrobium catenatum Lindl. genome sequence provides insights into polysaccharide synthase, floral development and adaptive evolution.</title>
        <authorList>
            <person name="Zhang G.Q."/>
            <person name="Xu Q."/>
            <person name="Bian C."/>
            <person name="Tsai W.C."/>
            <person name="Yeh C.M."/>
            <person name="Liu K.W."/>
            <person name="Yoshida K."/>
            <person name="Zhang L.S."/>
            <person name="Chang S.B."/>
            <person name="Chen F."/>
            <person name="Shi Y."/>
            <person name="Su Y.Y."/>
            <person name="Zhang Y.Q."/>
            <person name="Chen L.J."/>
            <person name="Yin Y."/>
            <person name="Lin M."/>
            <person name="Huang H."/>
            <person name="Deng H."/>
            <person name="Wang Z.W."/>
            <person name="Zhu S.L."/>
            <person name="Zhao X."/>
            <person name="Deng C."/>
            <person name="Niu S.C."/>
            <person name="Huang J."/>
            <person name="Wang M."/>
            <person name="Liu G.H."/>
            <person name="Yang H.J."/>
            <person name="Xiao X.J."/>
            <person name="Hsiao Y.Y."/>
            <person name="Wu W.L."/>
            <person name="Chen Y.Y."/>
            <person name="Mitsuda N."/>
            <person name="Ohme-Takagi M."/>
            <person name="Luo Y.B."/>
            <person name="Van de Peer Y."/>
            <person name="Liu Z.J."/>
        </authorList>
    </citation>
    <scope>NUCLEOTIDE SEQUENCE [LARGE SCALE GENOMIC DNA]</scope>
    <source>
        <tissue evidence="2">The whole plant</tissue>
    </source>
</reference>
<feature type="region of interest" description="Disordered" evidence="1">
    <location>
        <begin position="1"/>
        <end position="38"/>
    </location>
</feature>
<evidence type="ECO:0000256" key="1">
    <source>
        <dbReference type="SAM" id="MobiDB-lite"/>
    </source>
</evidence>
<dbReference type="EMBL" id="KZ503686">
    <property type="protein sequence ID" value="PKU62183.1"/>
    <property type="molecule type" value="Genomic_DNA"/>
</dbReference>
<feature type="compositionally biased region" description="Low complexity" evidence="1">
    <location>
        <begin position="25"/>
        <end position="37"/>
    </location>
</feature>
<gene>
    <name evidence="2" type="ORF">MA16_Dca011476</name>
</gene>
<proteinExistence type="predicted"/>
<organism evidence="2 3">
    <name type="scientific">Dendrobium catenatum</name>
    <dbReference type="NCBI Taxonomy" id="906689"/>
    <lineage>
        <taxon>Eukaryota</taxon>
        <taxon>Viridiplantae</taxon>
        <taxon>Streptophyta</taxon>
        <taxon>Embryophyta</taxon>
        <taxon>Tracheophyta</taxon>
        <taxon>Spermatophyta</taxon>
        <taxon>Magnoliopsida</taxon>
        <taxon>Liliopsida</taxon>
        <taxon>Asparagales</taxon>
        <taxon>Orchidaceae</taxon>
        <taxon>Epidendroideae</taxon>
        <taxon>Malaxideae</taxon>
        <taxon>Dendrobiinae</taxon>
        <taxon>Dendrobium</taxon>
    </lineage>
</organism>
<feature type="compositionally biased region" description="Basic and acidic residues" evidence="1">
    <location>
        <begin position="1"/>
        <end position="22"/>
    </location>
</feature>
<dbReference type="AlphaFoldDB" id="A0A2I0VFN0"/>
<keyword evidence="3" id="KW-1185">Reference proteome</keyword>
<evidence type="ECO:0000313" key="3">
    <source>
        <dbReference type="Proteomes" id="UP000233837"/>
    </source>
</evidence>
<accession>A0A2I0VFN0</accession>
<sequence length="201" mass="22041">MMAADSRRRIQKEDLVSKEVRKPTSKSPVASSTSKSPYLKVKTMLTDAEDGLKNSNSFQRIQNPLFNRQGPLLIKEVSENSPKKIQYVEGKGKAIDETLNLVTPNSFKSKAYPSDMNASTSGMKLFVNRFGNSNAISGPSCSEIENHLLPAELSGGFPAVSFPAAFQRFLTAYFLQNFPATFRRITGGFSQIPPEKAAGNV</sequence>